<dbReference type="EMBL" id="BPVZ01000102">
    <property type="protein sequence ID" value="GKV33765.1"/>
    <property type="molecule type" value="Genomic_DNA"/>
</dbReference>
<evidence type="ECO:0000313" key="1">
    <source>
        <dbReference type="EMBL" id="GKV33765.1"/>
    </source>
</evidence>
<name>A0AAV5L9M6_9ROSI</name>
<dbReference type="Proteomes" id="UP001054252">
    <property type="component" value="Unassembled WGS sequence"/>
</dbReference>
<dbReference type="AlphaFoldDB" id="A0AAV5L9M6"/>
<keyword evidence="2" id="KW-1185">Reference proteome</keyword>
<protein>
    <submittedName>
        <fullName evidence="1">Uncharacterized protein</fullName>
    </submittedName>
</protein>
<sequence>MKDTQDDWSVLVFILHCSTLHLEWPCFSPVIVHKEIDKANFYY</sequence>
<organism evidence="1 2">
    <name type="scientific">Rubroshorea leprosula</name>
    <dbReference type="NCBI Taxonomy" id="152421"/>
    <lineage>
        <taxon>Eukaryota</taxon>
        <taxon>Viridiplantae</taxon>
        <taxon>Streptophyta</taxon>
        <taxon>Embryophyta</taxon>
        <taxon>Tracheophyta</taxon>
        <taxon>Spermatophyta</taxon>
        <taxon>Magnoliopsida</taxon>
        <taxon>eudicotyledons</taxon>
        <taxon>Gunneridae</taxon>
        <taxon>Pentapetalae</taxon>
        <taxon>rosids</taxon>
        <taxon>malvids</taxon>
        <taxon>Malvales</taxon>
        <taxon>Dipterocarpaceae</taxon>
        <taxon>Rubroshorea</taxon>
    </lineage>
</organism>
<accession>A0AAV5L9M6</accession>
<comment type="caution">
    <text evidence="1">The sequence shown here is derived from an EMBL/GenBank/DDBJ whole genome shotgun (WGS) entry which is preliminary data.</text>
</comment>
<proteinExistence type="predicted"/>
<reference evidence="1 2" key="1">
    <citation type="journal article" date="2021" name="Commun. Biol.">
        <title>The genome of Shorea leprosula (Dipterocarpaceae) highlights the ecological relevance of drought in aseasonal tropical rainforests.</title>
        <authorList>
            <person name="Ng K.K.S."/>
            <person name="Kobayashi M.J."/>
            <person name="Fawcett J.A."/>
            <person name="Hatakeyama M."/>
            <person name="Paape T."/>
            <person name="Ng C.H."/>
            <person name="Ang C.C."/>
            <person name="Tnah L.H."/>
            <person name="Lee C.T."/>
            <person name="Nishiyama T."/>
            <person name="Sese J."/>
            <person name="O'Brien M.J."/>
            <person name="Copetti D."/>
            <person name="Mohd Noor M.I."/>
            <person name="Ong R.C."/>
            <person name="Putra M."/>
            <person name="Sireger I.Z."/>
            <person name="Indrioko S."/>
            <person name="Kosugi Y."/>
            <person name="Izuno A."/>
            <person name="Isagi Y."/>
            <person name="Lee S.L."/>
            <person name="Shimizu K.K."/>
        </authorList>
    </citation>
    <scope>NUCLEOTIDE SEQUENCE [LARGE SCALE GENOMIC DNA]</scope>
    <source>
        <strain evidence="1">214</strain>
    </source>
</reference>
<gene>
    <name evidence="1" type="ORF">SLEP1_g42225</name>
</gene>
<evidence type="ECO:0000313" key="2">
    <source>
        <dbReference type="Proteomes" id="UP001054252"/>
    </source>
</evidence>